<accession>A0AAD4N0J0</accession>
<dbReference type="PANTHER" id="PTHR22604:SF105">
    <property type="entry name" value="TRANS-1,2-DIHYDROBENZENE-1,2-DIOL DEHYDROGENASE"/>
    <property type="match status" value="1"/>
</dbReference>
<evidence type="ECO:0000256" key="7">
    <source>
        <dbReference type="ARBA" id="ARBA00042988"/>
    </source>
</evidence>
<feature type="domain" description="GFO/IDH/MocA-like oxidoreductase" evidence="12">
    <location>
        <begin position="200"/>
        <end position="289"/>
    </location>
</feature>
<evidence type="ECO:0000259" key="12">
    <source>
        <dbReference type="Pfam" id="PF22725"/>
    </source>
</evidence>
<sequence length="396" mass="44539">MSNGTDEFPHHYAHHQQSIVPEQPLHWVILGCGTISSNFVKALGIGDRNHQVTAIASSRMEKAEKFKEHVNLAPSVKVFSDYKEALENGGADVAYIGLMASHHKDLVIFALEHGVHVLCEKPLGLNLAETEEIVETSRKCKRFLMEGYWSRFFPAWQTLRKDLKDLGKIQLVQTNMCFNRKIGTDLTRPIVHERNVDGTWHGSAIANPHFSRDGMLFSAGCYCTMFALWVFEGEMPLRVSAVGENNEEGNDLWGSVTLEFSGNRVANLFYSGIVDSLNNALVAGSHGSFQLPHRFWCSTELIEKFGNPDQALGAERVHVHKLPIHKENRGFDYPQGNAYYLEADHVYDCIKAGKTESAVMPLEESLRISRIIDEIRSQILKYASEKSKKQVAEYGC</sequence>
<comment type="caution">
    <text evidence="13">The sequence shown here is derived from an EMBL/GenBank/DDBJ whole genome shotgun (WGS) entry which is preliminary data.</text>
</comment>
<dbReference type="GO" id="GO:0047115">
    <property type="term" value="F:trans-1,2-dihydrobenzene-1,2-diol dehydrogenase activity"/>
    <property type="evidence" value="ECO:0007669"/>
    <property type="project" value="UniProtKB-EC"/>
</dbReference>
<organism evidence="13 14">
    <name type="scientific">Ditylenchus destructor</name>
    <dbReference type="NCBI Taxonomy" id="166010"/>
    <lineage>
        <taxon>Eukaryota</taxon>
        <taxon>Metazoa</taxon>
        <taxon>Ecdysozoa</taxon>
        <taxon>Nematoda</taxon>
        <taxon>Chromadorea</taxon>
        <taxon>Rhabditida</taxon>
        <taxon>Tylenchina</taxon>
        <taxon>Tylenchomorpha</taxon>
        <taxon>Sphaerularioidea</taxon>
        <taxon>Anguinidae</taxon>
        <taxon>Anguininae</taxon>
        <taxon>Ditylenchus</taxon>
    </lineage>
</organism>
<dbReference type="EC" id="1.3.1.20" evidence="3"/>
<dbReference type="Proteomes" id="UP001201812">
    <property type="component" value="Unassembled WGS sequence"/>
</dbReference>
<dbReference type="GO" id="GO:0047837">
    <property type="term" value="F:D-xylose 1-dehydrogenase (NADP+) activity"/>
    <property type="evidence" value="ECO:0007669"/>
    <property type="project" value="UniProtKB-EC"/>
</dbReference>
<protein>
    <recommendedName>
        <fullName evidence="5">Trans-1,2-dihydrobenzene-1,2-diol dehydrogenase</fullName>
        <ecNumber evidence="4">1.1.1.179</ecNumber>
        <ecNumber evidence="3">1.3.1.20</ecNumber>
    </recommendedName>
    <alternativeName>
        <fullName evidence="8">D-xylose 1-dehydrogenase</fullName>
    </alternativeName>
    <alternativeName>
        <fullName evidence="7">D-xylose-NADP dehydrogenase</fullName>
    </alternativeName>
    <alternativeName>
        <fullName evidence="6">Dimeric dihydrodiol dehydrogenase</fullName>
    </alternativeName>
</protein>
<evidence type="ECO:0000256" key="1">
    <source>
        <dbReference type="ARBA" id="ARBA00010928"/>
    </source>
</evidence>
<evidence type="ECO:0000313" key="14">
    <source>
        <dbReference type="Proteomes" id="UP001201812"/>
    </source>
</evidence>
<evidence type="ECO:0000256" key="4">
    <source>
        <dbReference type="ARBA" id="ARBA00038984"/>
    </source>
</evidence>
<dbReference type="EMBL" id="JAKKPZ010000030">
    <property type="protein sequence ID" value="KAI1709515.1"/>
    <property type="molecule type" value="Genomic_DNA"/>
</dbReference>
<evidence type="ECO:0000259" key="11">
    <source>
        <dbReference type="Pfam" id="PF01408"/>
    </source>
</evidence>
<comment type="similarity">
    <text evidence="1">Belongs to the Gfo/Idh/MocA family.</text>
</comment>
<evidence type="ECO:0000256" key="5">
    <source>
        <dbReference type="ARBA" id="ARBA00040603"/>
    </source>
</evidence>
<evidence type="ECO:0000313" key="13">
    <source>
        <dbReference type="EMBL" id="KAI1709515.1"/>
    </source>
</evidence>
<evidence type="ECO:0000256" key="3">
    <source>
        <dbReference type="ARBA" id="ARBA00038853"/>
    </source>
</evidence>
<comment type="catalytic activity">
    <reaction evidence="10">
        <text>D-xylose + NADP(+) = D-xylono-1,5-lactone + NADPH + H(+)</text>
        <dbReference type="Rhea" id="RHEA:22000"/>
        <dbReference type="ChEBI" id="CHEBI:15378"/>
        <dbReference type="ChEBI" id="CHEBI:15867"/>
        <dbReference type="ChEBI" id="CHEBI:53455"/>
        <dbReference type="ChEBI" id="CHEBI:57783"/>
        <dbReference type="ChEBI" id="CHEBI:58349"/>
        <dbReference type="EC" id="1.1.1.179"/>
    </reaction>
</comment>
<evidence type="ECO:0000256" key="9">
    <source>
        <dbReference type="ARBA" id="ARBA00047423"/>
    </source>
</evidence>
<dbReference type="GO" id="GO:0000166">
    <property type="term" value="F:nucleotide binding"/>
    <property type="evidence" value="ECO:0007669"/>
    <property type="project" value="InterPro"/>
</dbReference>
<reference evidence="13" key="1">
    <citation type="submission" date="2022-01" db="EMBL/GenBank/DDBJ databases">
        <title>Genome Sequence Resource for Two Populations of Ditylenchus destructor, the Migratory Endoparasitic Phytonematode.</title>
        <authorList>
            <person name="Zhang H."/>
            <person name="Lin R."/>
            <person name="Xie B."/>
        </authorList>
    </citation>
    <scope>NUCLEOTIDE SEQUENCE</scope>
    <source>
        <strain evidence="13">BazhouSP</strain>
    </source>
</reference>
<dbReference type="InterPro" id="IPR036291">
    <property type="entry name" value="NAD(P)-bd_dom_sf"/>
</dbReference>
<keyword evidence="14" id="KW-1185">Reference proteome</keyword>
<dbReference type="InterPro" id="IPR055170">
    <property type="entry name" value="GFO_IDH_MocA-like_dom"/>
</dbReference>
<evidence type="ECO:0000256" key="8">
    <source>
        <dbReference type="ARBA" id="ARBA00043025"/>
    </source>
</evidence>
<name>A0AAD4N0J0_9BILA</name>
<comment type="catalytic activity">
    <reaction evidence="9">
        <text>(1R,2R)-1,2-dihydrobenzene-1,2-diol + NADP(+) = catechol + NADPH + H(+)</text>
        <dbReference type="Rhea" id="RHEA:16729"/>
        <dbReference type="ChEBI" id="CHEBI:10702"/>
        <dbReference type="ChEBI" id="CHEBI:15378"/>
        <dbReference type="ChEBI" id="CHEBI:18135"/>
        <dbReference type="ChEBI" id="CHEBI:57783"/>
        <dbReference type="ChEBI" id="CHEBI:58349"/>
        <dbReference type="EC" id="1.3.1.20"/>
    </reaction>
</comment>
<dbReference type="SUPFAM" id="SSF55347">
    <property type="entry name" value="Glyceraldehyde-3-phosphate dehydrogenase-like, C-terminal domain"/>
    <property type="match status" value="1"/>
</dbReference>
<dbReference type="PANTHER" id="PTHR22604">
    <property type="entry name" value="OXIDOREDUCTASES"/>
    <property type="match status" value="1"/>
</dbReference>
<evidence type="ECO:0000256" key="6">
    <source>
        <dbReference type="ARBA" id="ARBA00042926"/>
    </source>
</evidence>
<proteinExistence type="inferred from homology"/>
<dbReference type="Pfam" id="PF01408">
    <property type="entry name" value="GFO_IDH_MocA"/>
    <property type="match status" value="1"/>
</dbReference>
<dbReference type="Gene3D" id="3.40.50.720">
    <property type="entry name" value="NAD(P)-binding Rossmann-like Domain"/>
    <property type="match status" value="1"/>
</dbReference>
<keyword evidence="2" id="KW-0560">Oxidoreductase</keyword>
<dbReference type="Gene3D" id="3.30.360.10">
    <property type="entry name" value="Dihydrodipicolinate Reductase, domain 2"/>
    <property type="match status" value="1"/>
</dbReference>
<dbReference type="InterPro" id="IPR050984">
    <property type="entry name" value="Gfo/Idh/MocA_domain"/>
</dbReference>
<dbReference type="SUPFAM" id="SSF51735">
    <property type="entry name" value="NAD(P)-binding Rossmann-fold domains"/>
    <property type="match status" value="1"/>
</dbReference>
<dbReference type="Pfam" id="PF22725">
    <property type="entry name" value="GFO_IDH_MocA_C3"/>
    <property type="match status" value="1"/>
</dbReference>
<evidence type="ECO:0000256" key="2">
    <source>
        <dbReference type="ARBA" id="ARBA00023002"/>
    </source>
</evidence>
<gene>
    <name evidence="13" type="ORF">DdX_11303</name>
</gene>
<dbReference type="AlphaFoldDB" id="A0AAD4N0J0"/>
<feature type="domain" description="Gfo/Idh/MocA-like oxidoreductase N-terminal" evidence="11">
    <location>
        <begin position="26"/>
        <end position="148"/>
    </location>
</feature>
<dbReference type="EC" id="1.1.1.179" evidence="4"/>
<dbReference type="InterPro" id="IPR000683">
    <property type="entry name" value="Gfo/Idh/MocA-like_OxRdtase_N"/>
</dbReference>
<evidence type="ECO:0000256" key="10">
    <source>
        <dbReference type="ARBA" id="ARBA00049233"/>
    </source>
</evidence>